<dbReference type="Gene3D" id="1.10.10.10">
    <property type="entry name" value="Winged helix-like DNA-binding domain superfamily/Winged helix DNA-binding domain"/>
    <property type="match status" value="1"/>
</dbReference>
<evidence type="ECO:0000313" key="2">
    <source>
        <dbReference type="EMBL" id="GGP04445.1"/>
    </source>
</evidence>
<dbReference type="InterPro" id="IPR043129">
    <property type="entry name" value="ATPase_NBD"/>
</dbReference>
<reference evidence="2" key="2">
    <citation type="submission" date="2020-09" db="EMBL/GenBank/DDBJ databases">
        <authorList>
            <person name="Sun Q."/>
            <person name="Zhou Y."/>
        </authorList>
    </citation>
    <scope>NUCLEOTIDE SEQUENCE</scope>
    <source>
        <strain evidence="2">CGMCC 4.7430</strain>
    </source>
</reference>
<dbReference type="SUPFAM" id="SSF46785">
    <property type="entry name" value="Winged helix' DNA-binding domain"/>
    <property type="match status" value="1"/>
</dbReference>
<keyword evidence="2" id="KW-0808">Transferase</keyword>
<dbReference type="EMBL" id="BMNK01000003">
    <property type="protein sequence ID" value="GGP04445.1"/>
    <property type="molecule type" value="Genomic_DNA"/>
</dbReference>
<name>A0A918E3N8_9ACTN</name>
<dbReference type="InterPro" id="IPR036390">
    <property type="entry name" value="WH_DNA-bd_sf"/>
</dbReference>
<dbReference type="InterPro" id="IPR036388">
    <property type="entry name" value="WH-like_DNA-bd_sf"/>
</dbReference>
<dbReference type="InterPro" id="IPR000600">
    <property type="entry name" value="ROK"/>
</dbReference>
<dbReference type="PROSITE" id="PS01125">
    <property type="entry name" value="ROK"/>
    <property type="match status" value="1"/>
</dbReference>
<dbReference type="GO" id="GO:0016301">
    <property type="term" value="F:kinase activity"/>
    <property type="evidence" value="ECO:0007669"/>
    <property type="project" value="UniProtKB-KW"/>
</dbReference>
<evidence type="ECO:0000256" key="1">
    <source>
        <dbReference type="ARBA" id="ARBA00006479"/>
    </source>
</evidence>
<dbReference type="CDD" id="cd24073">
    <property type="entry name" value="ASKHA_ATPase_ROK_CYANR"/>
    <property type="match status" value="1"/>
</dbReference>
<dbReference type="SUPFAM" id="SSF53067">
    <property type="entry name" value="Actin-like ATPase domain"/>
    <property type="match status" value="1"/>
</dbReference>
<sequence>MGRVFSQSERLTDAMRSVFVELLVHGPMSRAEVARRLALSPSALTKVTKPFIETGYLREQLTGEGPSTVGRPSQPLQVDASRMSFVGIKLTADELYAVRTDLAATIQEETQRTLIDHDIDNVLGQIAQTVADLTEEDRPLSAVGISLAGTATPSDPVVHTSPFLGWSQLPLARLVEEAVAVPTVLDNDVRALTAVQQWFGEGVGHSSFALITVGAGIGCGMVIGDRLVTGRSGATGLVGHLAIDDRGPMCEQGHRGCARAYASSPAIRRSVATALDRPELTFDDCLAMARDETRDGHPVARRVLDEAGTALGQIVATVANITGPELVILSGEAVHMYEVCADAFQTALARHTHWTSTPVPVVVKPFAFNEWARGAAVTALQHLLLHR</sequence>
<dbReference type="Gene3D" id="3.30.420.40">
    <property type="match status" value="2"/>
</dbReference>
<keyword evidence="2" id="KW-0418">Kinase</keyword>
<dbReference type="Pfam" id="PF00480">
    <property type="entry name" value="ROK"/>
    <property type="match status" value="1"/>
</dbReference>
<protein>
    <submittedName>
        <fullName evidence="2">Sugar kinase</fullName>
    </submittedName>
</protein>
<proteinExistence type="inferred from homology"/>
<dbReference type="PANTHER" id="PTHR18964">
    <property type="entry name" value="ROK (REPRESSOR, ORF, KINASE) FAMILY"/>
    <property type="match status" value="1"/>
</dbReference>
<dbReference type="PANTHER" id="PTHR18964:SF149">
    <property type="entry name" value="BIFUNCTIONAL UDP-N-ACETYLGLUCOSAMINE 2-EPIMERASE_N-ACETYLMANNOSAMINE KINASE"/>
    <property type="match status" value="1"/>
</dbReference>
<accession>A0A918E3N8</accession>
<comment type="caution">
    <text evidence="2">The sequence shown here is derived from an EMBL/GenBank/DDBJ whole genome shotgun (WGS) entry which is preliminary data.</text>
</comment>
<dbReference type="AlphaFoldDB" id="A0A918E3N8"/>
<evidence type="ECO:0000313" key="3">
    <source>
        <dbReference type="Proteomes" id="UP000660745"/>
    </source>
</evidence>
<keyword evidence="3" id="KW-1185">Reference proteome</keyword>
<comment type="similarity">
    <text evidence="1">Belongs to the ROK (NagC/XylR) family.</text>
</comment>
<organism evidence="2 3">
    <name type="scientific">Nonomuraea glycinis</name>
    <dbReference type="NCBI Taxonomy" id="2047744"/>
    <lineage>
        <taxon>Bacteria</taxon>
        <taxon>Bacillati</taxon>
        <taxon>Actinomycetota</taxon>
        <taxon>Actinomycetes</taxon>
        <taxon>Streptosporangiales</taxon>
        <taxon>Streptosporangiaceae</taxon>
        <taxon>Nonomuraea</taxon>
    </lineage>
</organism>
<gene>
    <name evidence="2" type="ORF">GCM10012278_19640</name>
</gene>
<dbReference type="InterPro" id="IPR049874">
    <property type="entry name" value="ROK_cs"/>
</dbReference>
<dbReference type="Proteomes" id="UP000660745">
    <property type="component" value="Unassembled WGS sequence"/>
</dbReference>
<reference evidence="2" key="1">
    <citation type="journal article" date="2014" name="Int. J. Syst. Evol. Microbiol.">
        <title>Complete genome sequence of Corynebacterium casei LMG S-19264T (=DSM 44701T), isolated from a smear-ripened cheese.</title>
        <authorList>
            <consortium name="US DOE Joint Genome Institute (JGI-PGF)"/>
            <person name="Walter F."/>
            <person name="Albersmeier A."/>
            <person name="Kalinowski J."/>
            <person name="Ruckert C."/>
        </authorList>
    </citation>
    <scope>NUCLEOTIDE SEQUENCE</scope>
    <source>
        <strain evidence="2">CGMCC 4.7430</strain>
    </source>
</reference>